<dbReference type="EMBL" id="CAJPDR010000020">
    <property type="protein sequence ID" value="CAF9907064.1"/>
    <property type="molecule type" value="Genomic_DNA"/>
</dbReference>
<organism evidence="2 3">
    <name type="scientific">Alectoria fallacina</name>
    <dbReference type="NCBI Taxonomy" id="1903189"/>
    <lineage>
        <taxon>Eukaryota</taxon>
        <taxon>Fungi</taxon>
        <taxon>Dikarya</taxon>
        <taxon>Ascomycota</taxon>
        <taxon>Pezizomycotina</taxon>
        <taxon>Lecanoromycetes</taxon>
        <taxon>OSLEUM clade</taxon>
        <taxon>Lecanoromycetidae</taxon>
        <taxon>Lecanorales</taxon>
        <taxon>Lecanorineae</taxon>
        <taxon>Parmeliaceae</taxon>
        <taxon>Alectoria</taxon>
    </lineage>
</organism>
<evidence type="ECO:0000313" key="2">
    <source>
        <dbReference type="EMBL" id="CAF9907064.1"/>
    </source>
</evidence>
<comment type="caution">
    <text evidence="2">The sequence shown here is derived from an EMBL/GenBank/DDBJ whole genome shotgun (WGS) entry which is preliminary data.</text>
</comment>
<dbReference type="OrthoDB" id="6419443at2759"/>
<dbReference type="Pfam" id="PF11312">
    <property type="entry name" value="Methyltransf_34"/>
    <property type="match status" value="1"/>
</dbReference>
<feature type="compositionally biased region" description="Polar residues" evidence="1">
    <location>
        <begin position="1"/>
        <end position="10"/>
    </location>
</feature>
<proteinExistence type="predicted"/>
<accession>A0A8H3EKR4</accession>
<protein>
    <recommendedName>
        <fullName evidence="4">25S rRNA (Uridine(2843)-N(3))-methyltransferase</fullName>
    </recommendedName>
</protein>
<name>A0A8H3EKR4_9LECA</name>
<dbReference type="AlphaFoldDB" id="A0A8H3EKR4"/>
<evidence type="ECO:0008006" key="4">
    <source>
        <dbReference type="Google" id="ProtNLM"/>
    </source>
</evidence>
<reference evidence="2" key="1">
    <citation type="submission" date="2021-03" db="EMBL/GenBank/DDBJ databases">
        <authorList>
            <person name="Tagirdzhanova G."/>
        </authorList>
    </citation>
    <scope>NUCLEOTIDE SEQUENCE</scope>
</reference>
<evidence type="ECO:0000313" key="3">
    <source>
        <dbReference type="Proteomes" id="UP000664203"/>
    </source>
</evidence>
<dbReference type="Proteomes" id="UP000664203">
    <property type="component" value="Unassembled WGS sequence"/>
</dbReference>
<feature type="region of interest" description="Disordered" evidence="1">
    <location>
        <begin position="1"/>
        <end position="20"/>
    </location>
</feature>
<evidence type="ECO:0000256" key="1">
    <source>
        <dbReference type="SAM" id="MobiDB-lite"/>
    </source>
</evidence>
<keyword evidence="3" id="KW-1185">Reference proteome</keyword>
<sequence>MPSRNTSANHKPTMKPQTPMPMAIIKPLKTAEPSLSNTVPIELQQLLLHLFRNTFAPRFDSRFPAIVQQIKQHLFNRDFNNAFAHQSFLQVYAMRWSPNRALAYTHIFGHLLSKYPLEAGNPEHNSQELPLATSHARSLSTKQIVCIGGGAGAELVALGGCLHMIAHSGANLNNVDPEHNSKRSPPSFAIKAIDIAGWSTVLKELHSCMTAAPPISDYSSSAAKVANAALISPAACTLDFMQQDVLNMRNEDLATGFTDAVLVTLMFTLNELYSTSISSTTNLLLSLTMLLAPGALLLVVDSPGSYSTINIGGTSSTDDGGTPRTYPMQWLLDHTLLESAATGTSKNASAERQWEKLETKESEWFRLSNELRYPVGLEDMRYQLHLYRRL</sequence>
<dbReference type="InterPro" id="IPR021463">
    <property type="entry name" value="Methyltransf_34"/>
</dbReference>
<gene>
    <name evidence="2" type="ORF">ALECFALPRED_003055</name>
</gene>